<dbReference type="InterPro" id="IPR025452">
    <property type="entry name" value="DUF4218"/>
</dbReference>
<evidence type="ECO:0000259" key="2">
    <source>
        <dbReference type="Pfam" id="PF13952"/>
    </source>
</evidence>
<sequence length="735" mass="83876">MVGVSKEDNDKGGGGSLSTLACSSSLRNLSSMEDKKGKEPDVSEFISALAEDNNAQLMVMACAGAPGANAQALVAARHQTDVILILITLFRKYKNSFDGQQVLDLPPEPLSGEQIYEIVQHINIRFGKPNKEKKETTKQGKGKRKKNDKEKGKHKRKKKDEGKGIDNELNSSCWKKKSIFFDLEYWKTLLVRHNLDVMHIEKNVCDSIVGTLLNIPGKTKDTLAGRLDLKEMGVKSELHPTVSEKRTYLPPACFTLSKDEKRKFCETLANIKVPDGYSSNISNLVSIKDFRLIGLKSHDCHALMQQLLPIAMRSVSQKHVRYAVTRMCFFFNAVCAKTVDPSKLDKLQDEIGKTLCMFEKYFPPTFFDIMIHLTVHLVREVKLCGPVYLRWMYPFERYMKILKGYVRNRYRPEASIVESYIAEESVEFCSEYIANVDTIGIPKPRRDPKEESKGIFSGRFENVEVKDLELAHRNVLENTIGVQPYIKEHLAWLTQQYSSRTEKWIRNEHHKTFKSWFQAKVHLDMKDPSKNVSENLIWISEGPSHMVVKHDGYIINGHRFNTKELDGKRVTQNSGVSITASVAQFSTAKDKNHVYSDMTFYGLIDEIWELNYHSFKVPVFKCDWVESNNGVKVDELSFTLVNLNRLGHKSEPFILGTQAKQVFYVEDPLNSAWSIVLSTQPRNFSQEDQCDDECLDELNNFTEELADIVNFDDAEATTGSYARQDVDGVWVDKVI</sequence>
<dbReference type="Gramene" id="evm.model.04.1373">
    <property type="protein sequence ID" value="cds.evm.model.04.1373"/>
    <property type="gene ID" value="evm.TU.04.1373"/>
</dbReference>
<dbReference type="Proteomes" id="UP000596661">
    <property type="component" value="Chromosome 4"/>
</dbReference>
<feature type="compositionally biased region" description="Basic residues" evidence="1">
    <location>
        <begin position="140"/>
        <end position="158"/>
    </location>
</feature>
<accession>A0A803PCS7</accession>
<dbReference type="PANTHER" id="PTHR48258">
    <property type="entry name" value="DUF4218 DOMAIN-CONTAINING PROTEIN-RELATED"/>
    <property type="match status" value="1"/>
</dbReference>
<keyword evidence="5" id="KW-1185">Reference proteome</keyword>
<dbReference type="EMBL" id="UZAU01000388">
    <property type="status" value="NOT_ANNOTATED_CDS"/>
    <property type="molecule type" value="Genomic_DNA"/>
</dbReference>
<protein>
    <recommendedName>
        <fullName evidence="6">Transposase</fullName>
    </recommendedName>
</protein>
<dbReference type="AlphaFoldDB" id="A0A803PCS7"/>
<dbReference type="EnsemblPlants" id="evm.model.04.1373">
    <property type="protein sequence ID" value="cds.evm.model.04.1373"/>
    <property type="gene ID" value="evm.TU.04.1373"/>
</dbReference>
<dbReference type="Pfam" id="PF13952">
    <property type="entry name" value="DUF4216"/>
    <property type="match status" value="1"/>
</dbReference>
<evidence type="ECO:0000259" key="3">
    <source>
        <dbReference type="Pfam" id="PF13960"/>
    </source>
</evidence>
<organism evidence="4 5">
    <name type="scientific">Cannabis sativa</name>
    <name type="common">Hemp</name>
    <name type="synonym">Marijuana</name>
    <dbReference type="NCBI Taxonomy" id="3483"/>
    <lineage>
        <taxon>Eukaryota</taxon>
        <taxon>Viridiplantae</taxon>
        <taxon>Streptophyta</taxon>
        <taxon>Embryophyta</taxon>
        <taxon>Tracheophyta</taxon>
        <taxon>Spermatophyta</taxon>
        <taxon>Magnoliopsida</taxon>
        <taxon>eudicotyledons</taxon>
        <taxon>Gunneridae</taxon>
        <taxon>Pentapetalae</taxon>
        <taxon>rosids</taxon>
        <taxon>fabids</taxon>
        <taxon>Rosales</taxon>
        <taxon>Cannabaceae</taxon>
        <taxon>Cannabis</taxon>
    </lineage>
</organism>
<feature type="compositionally biased region" description="Basic and acidic residues" evidence="1">
    <location>
        <begin position="129"/>
        <end position="138"/>
    </location>
</feature>
<proteinExistence type="predicted"/>
<feature type="domain" description="DUF4216" evidence="2">
    <location>
        <begin position="608"/>
        <end position="676"/>
    </location>
</feature>
<dbReference type="PROSITE" id="PS51257">
    <property type="entry name" value="PROKAR_LIPOPROTEIN"/>
    <property type="match status" value="1"/>
</dbReference>
<dbReference type="OMA" id="HINIRFG"/>
<dbReference type="Pfam" id="PF13960">
    <property type="entry name" value="DUF4218"/>
    <property type="match status" value="1"/>
</dbReference>
<evidence type="ECO:0008006" key="6">
    <source>
        <dbReference type="Google" id="ProtNLM"/>
    </source>
</evidence>
<feature type="region of interest" description="Disordered" evidence="1">
    <location>
        <begin position="127"/>
        <end position="164"/>
    </location>
</feature>
<dbReference type="InterPro" id="IPR025312">
    <property type="entry name" value="DUF4216"/>
</dbReference>
<evidence type="ECO:0000313" key="5">
    <source>
        <dbReference type="Proteomes" id="UP000596661"/>
    </source>
</evidence>
<feature type="domain" description="DUF4218" evidence="3">
    <location>
        <begin position="334"/>
        <end position="439"/>
    </location>
</feature>
<dbReference type="PANTHER" id="PTHR48258:SF9">
    <property type="entry name" value="OS01G0348150 PROTEIN"/>
    <property type="match status" value="1"/>
</dbReference>
<reference evidence="4" key="1">
    <citation type="submission" date="2018-11" db="EMBL/GenBank/DDBJ databases">
        <authorList>
            <person name="Grassa J C."/>
        </authorList>
    </citation>
    <scope>NUCLEOTIDE SEQUENCE [LARGE SCALE GENOMIC DNA]</scope>
</reference>
<name>A0A803PCS7_CANSA</name>
<evidence type="ECO:0000256" key="1">
    <source>
        <dbReference type="SAM" id="MobiDB-lite"/>
    </source>
</evidence>
<evidence type="ECO:0000313" key="4">
    <source>
        <dbReference type="EnsemblPlants" id="cds.evm.model.04.1373"/>
    </source>
</evidence>
<reference evidence="4" key="2">
    <citation type="submission" date="2021-03" db="UniProtKB">
        <authorList>
            <consortium name="EnsemblPlants"/>
        </authorList>
    </citation>
    <scope>IDENTIFICATION</scope>
</reference>